<name>A0A421BCH3_9PSEU</name>
<feature type="transmembrane region" description="Helical" evidence="2">
    <location>
        <begin position="36"/>
        <end position="57"/>
    </location>
</feature>
<accession>A0A421BCH3</accession>
<keyword evidence="2" id="KW-0472">Membrane</keyword>
<protein>
    <submittedName>
        <fullName evidence="3">Uncharacterized protein</fullName>
    </submittedName>
</protein>
<evidence type="ECO:0000313" key="4">
    <source>
        <dbReference type="Proteomes" id="UP000282454"/>
    </source>
</evidence>
<gene>
    <name evidence="3" type="ORF">CLV68_2622</name>
</gene>
<organism evidence="3 4">
    <name type="scientific">Actinokineospora cianjurensis</name>
    <dbReference type="NCBI Taxonomy" id="585224"/>
    <lineage>
        <taxon>Bacteria</taxon>
        <taxon>Bacillati</taxon>
        <taxon>Actinomycetota</taxon>
        <taxon>Actinomycetes</taxon>
        <taxon>Pseudonocardiales</taxon>
        <taxon>Pseudonocardiaceae</taxon>
        <taxon>Actinokineospora</taxon>
    </lineage>
</organism>
<sequence length="224" mass="23254">MAEETNPTPAGQVPPNPAPTALIPLSLTEPDRRRGVLSLLVALVIGAALGGVVGLIAGQTAGLVTAGVVVLLLLLLAWASARRTLWLRDGTTVVARTIGSKSVDLRAADRLELLVTDVRGIRTVGMLVGHKSTSINVALAMYSGTGGRELGILVLRKLADGLAGSENPAGLVFSQLLVAQLRAEAKGEAAPERPLFRLGSLAPTGKLAQRLRPEAITRFVASLD</sequence>
<feature type="transmembrane region" description="Helical" evidence="2">
    <location>
        <begin position="63"/>
        <end position="81"/>
    </location>
</feature>
<dbReference type="AlphaFoldDB" id="A0A421BCH3"/>
<dbReference type="EMBL" id="RCDD01000001">
    <property type="protein sequence ID" value="RLK62069.1"/>
    <property type="molecule type" value="Genomic_DNA"/>
</dbReference>
<dbReference type="Proteomes" id="UP000282454">
    <property type="component" value="Unassembled WGS sequence"/>
</dbReference>
<evidence type="ECO:0000256" key="1">
    <source>
        <dbReference type="SAM" id="MobiDB-lite"/>
    </source>
</evidence>
<keyword evidence="2" id="KW-1133">Transmembrane helix</keyword>
<comment type="caution">
    <text evidence="3">The sequence shown here is derived from an EMBL/GenBank/DDBJ whole genome shotgun (WGS) entry which is preliminary data.</text>
</comment>
<evidence type="ECO:0000256" key="2">
    <source>
        <dbReference type="SAM" id="Phobius"/>
    </source>
</evidence>
<proteinExistence type="predicted"/>
<feature type="region of interest" description="Disordered" evidence="1">
    <location>
        <begin position="1"/>
        <end position="21"/>
    </location>
</feature>
<dbReference type="RefSeq" id="WP_246009791.1">
    <property type="nucleotide sequence ID" value="NZ_RCDD01000001.1"/>
</dbReference>
<evidence type="ECO:0000313" key="3">
    <source>
        <dbReference type="EMBL" id="RLK62069.1"/>
    </source>
</evidence>
<keyword evidence="4" id="KW-1185">Reference proteome</keyword>
<reference evidence="3 4" key="1">
    <citation type="submission" date="2018-10" db="EMBL/GenBank/DDBJ databases">
        <title>Genomic Encyclopedia of Archaeal and Bacterial Type Strains, Phase II (KMG-II): from individual species to whole genera.</title>
        <authorList>
            <person name="Goeker M."/>
        </authorList>
    </citation>
    <scope>NUCLEOTIDE SEQUENCE [LARGE SCALE GENOMIC DNA]</scope>
    <source>
        <strain evidence="3 4">DSM 45657</strain>
    </source>
</reference>
<keyword evidence="2" id="KW-0812">Transmembrane</keyword>